<dbReference type="RefSeq" id="WP_204057235.1">
    <property type="nucleotide sequence ID" value="NZ_BAAAGP010000004.1"/>
</dbReference>
<gene>
    <name evidence="1" type="ORF">Mco01_27360</name>
</gene>
<accession>A0ABQ4FY50</accession>
<proteinExistence type="predicted"/>
<protein>
    <recommendedName>
        <fullName evidence="3">Cytotoxic translational repressor of toxin-antitoxin stability system</fullName>
    </recommendedName>
</protein>
<evidence type="ECO:0000313" key="1">
    <source>
        <dbReference type="EMBL" id="GIH39736.1"/>
    </source>
</evidence>
<dbReference type="EMBL" id="BOOC01000010">
    <property type="protein sequence ID" value="GIH39736.1"/>
    <property type="molecule type" value="Genomic_DNA"/>
</dbReference>
<comment type="caution">
    <text evidence="1">The sequence shown here is derived from an EMBL/GenBank/DDBJ whole genome shotgun (WGS) entry which is preliminary data.</text>
</comment>
<name>A0ABQ4FY50_9ACTN</name>
<keyword evidence="2" id="KW-1185">Reference proteome</keyword>
<reference evidence="1 2" key="1">
    <citation type="submission" date="2021-01" db="EMBL/GenBank/DDBJ databases">
        <title>Whole genome shotgun sequence of Microbispora corallina NBRC 16416.</title>
        <authorList>
            <person name="Komaki H."/>
            <person name="Tamura T."/>
        </authorList>
    </citation>
    <scope>NUCLEOTIDE SEQUENCE [LARGE SCALE GENOMIC DNA]</scope>
    <source>
        <strain evidence="1 2">NBRC 16416</strain>
    </source>
</reference>
<evidence type="ECO:0000313" key="2">
    <source>
        <dbReference type="Proteomes" id="UP000603904"/>
    </source>
</evidence>
<dbReference type="Proteomes" id="UP000603904">
    <property type="component" value="Unassembled WGS sequence"/>
</dbReference>
<sequence>MRYRRTAQFDVDFRRLPAEHRKLFQQVVFEHFIPALERGAHLGKAPWPRRLRIHKIDDVYSLTWSFASPDGRALFTFTVEDDGSGELLITWLAVGYHNIYR</sequence>
<evidence type="ECO:0008006" key="3">
    <source>
        <dbReference type="Google" id="ProtNLM"/>
    </source>
</evidence>
<organism evidence="1 2">
    <name type="scientific">Microbispora corallina</name>
    <dbReference type="NCBI Taxonomy" id="83302"/>
    <lineage>
        <taxon>Bacteria</taxon>
        <taxon>Bacillati</taxon>
        <taxon>Actinomycetota</taxon>
        <taxon>Actinomycetes</taxon>
        <taxon>Streptosporangiales</taxon>
        <taxon>Streptosporangiaceae</taxon>
        <taxon>Microbispora</taxon>
    </lineage>
</organism>